<dbReference type="GO" id="GO:0033785">
    <property type="term" value="F:heptose 7-phosphate kinase activity"/>
    <property type="evidence" value="ECO:0007669"/>
    <property type="project" value="TreeGrafter"/>
</dbReference>
<dbReference type="GO" id="GO:0033786">
    <property type="term" value="F:heptose-1-phosphate adenylyltransferase activity"/>
    <property type="evidence" value="ECO:0007669"/>
    <property type="project" value="TreeGrafter"/>
</dbReference>
<dbReference type="PROSITE" id="PS00584">
    <property type="entry name" value="PFKB_KINASES_2"/>
    <property type="match status" value="1"/>
</dbReference>
<evidence type="ECO:0000259" key="3">
    <source>
        <dbReference type="Pfam" id="PF00294"/>
    </source>
</evidence>
<dbReference type="NCBIfam" id="TIGR02198">
    <property type="entry name" value="rfaE_dom_I"/>
    <property type="match status" value="1"/>
</dbReference>
<evidence type="ECO:0000256" key="2">
    <source>
        <dbReference type="ARBA" id="ARBA00022777"/>
    </source>
</evidence>
<dbReference type="Pfam" id="PF00294">
    <property type="entry name" value="PfkB"/>
    <property type="match status" value="1"/>
</dbReference>
<dbReference type="CDD" id="cd01172">
    <property type="entry name" value="RfaE_like"/>
    <property type="match status" value="1"/>
</dbReference>
<dbReference type="SUPFAM" id="SSF53613">
    <property type="entry name" value="Ribokinase-like"/>
    <property type="match status" value="1"/>
</dbReference>
<dbReference type="eggNOG" id="COG2870">
    <property type="taxonomic scope" value="Bacteria"/>
</dbReference>
<reference evidence="4 5" key="1">
    <citation type="journal article" date="2008" name="J. Bacteriol.">
        <title>'Candidatus Cloacamonas acidaminovorans': genome sequence reconstruction provides a first glimpse of a new bacterial division.</title>
        <authorList>
            <person name="Pelletier E."/>
            <person name="Kreimeyer A."/>
            <person name="Bocs S."/>
            <person name="Rouy Z."/>
            <person name="Gyapay G."/>
            <person name="Chouari R."/>
            <person name="Riviere D."/>
            <person name="Ganesan A."/>
            <person name="Daegelen P."/>
            <person name="Sghir A."/>
            <person name="Cohen G.N."/>
            <person name="Medigue C."/>
            <person name="Weissenbach J."/>
            <person name="Le Paslier D."/>
        </authorList>
    </citation>
    <scope>NUCLEOTIDE SEQUENCE [LARGE SCALE GENOMIC DNA]</scope>
    <source>
        <strain evidence="5">Evry</strain>
    </source>
</reference>
<evidence type="ECO:0000256" key="1">
    <source>
        <dbReference type="ARBA" id="ARBA00022679"/>
    </source>
</evidence>
<dbReference type="EMBL" id="CU466930">
    <property type="protein sequence ID" value="CAO80273.1"/>
    <property type="molecule type" value="Genomic_DNA"/>
</dbReference>
<dbReference type="HOGENOM" id="CLU_021150_0_1_0"/>
<dbReference type="EC" id="2.7.1.56" evidence="4"/>
<dbReference type="InterPro" id="IPR011611">
    <property type="entry name" value="PfkB_dom"/>
</dbReference>
<dbReference type="STRING" id="459349.CLOAM0368"/>
<dbReference type="AlphaFoldDB" id="B0VG55"/>
<proteinExistence type="predicted"/>
<dbReference type="PANTHER" id="PTHR46969">
    <property type="entry name" value="BIFUNCTIONAL PROTEIN HLDE"/>
    <property type="match status" value="1"/>
</dbReference>
<keyword evidence="1 4" id="KW-0808">Transferase</keyword>
<keyword evidence="2 4" id="KW-0418">Kinase</keyword>
<evidence type="ECO:0000313" key="5">
    <source>
        <dbReference type="Proteomes" id="UP000002019"/>
    </source>
</evidence>
<evidence type="ECO:0000313" key="4">
    <source>
        <dbReference type="EMBL" id="CAO80273.1"/>
    </source>
</evidence>
<gene>
    <name evidence="4" type="ordered locus">CLOAM0368</name>
</gene>
<dbReference type="GO" id="GO:0008662">
    <property type="term" value="F:1-phosphofructokinase activity"/>
    <property type="evidence" value="ECO:0007669"/>
    <property type="project" value="UniProtKB-EC"/>
</dbReference>
<keyword evidence="5" id="KW-1185">Reference proteome</keyword>
<accession>B0VG55</accession>
<dbReference type="InterPro" id="IPR029056">
    <property type="entry name" value="Ribokinase-like"/>
</dbReference>
<dbReference type="KEGG" id="caci:CLOAM0368"/>
<dbReference type="Proteomes" id="UP000002019">
    <property type="component" value="Chromosome"/>
</dbReference>
<dbReference type="PANTHER" id="PTHR46969:SF1">
    <property type="entry name" value="BIFUNCTIONAL PROTEIN HLDE"/>
    <property type="match status" value="1"/>
</dbReference>
<dbReference type="Gene3D" id="3.40.1190.20">
    <property type="match status" value="1"/>
</dbReference>
<sequence>MMYSIKPEKLEEILKSFQNRRIIVLGDIMLDEYLWGKVQRISPEAPVPIIEVNSTDYRLGGAANVAMNLSVLNAKVDLVGVCGKDTQAEIIVQQLKKREMPVEGIFFDPSRPTTLKTRIGSVSQQIVRLDREEVAEIDNSIQKEIFNYLVKIIPLCDALLIEDYNKGLLSFNLITDVLQLALKHKKMVAVDPKYSNFSSYGGVEIFKPNYRELESYMGRKLTDQDDFERSTEELRQRMSIKHLVVTKGSEGMYLFSENKPVNHLPSFAREVFDVSGAGDTVISALTLAYLYDRNIETAALIANHSAAVAVAKKGTASVSIEEIWDSFNAPK</sequence>
<dbReference type="InterPro" id="IPR011913">
    <property type="entry name" value="RfaE_dom_I"/>
</dbReference>
<organism evidence="4 5">
    <name type="scientific">Cloacimonas acidaminovorans (strain Evry)</name>
    <dbReference type="NCBI Taxonomy" id="459349"/>
    <lineage>
        <taxon>Bacteria</taxon>
        <taxon>Pseudomonadati</taxon>
        <taxon>Candidatus Cloacimonadota</taxon>
        <taxon>Candidatus Cloacimonadia</taxon>
        <taxon>Candidatus Cloacimonadales</taxon>
        <taxon>Candidatus Cloacimonadaceae</taxon>
        <taxon>Candidatus Cloacimonas</taxon>
    </lineage>
</organism>
<name>B0VG55_CLOAI</name>
<protein>
    <submittedName>
        <fullName evidence="4">Carbohydrate kinase, PfkB</fullName>
        <ecNumber evidence="4">2.7.1.56</ecNumber>
    </submittedName>
</protein>
<dbReference type="InterPro" id="IPR002173">
    <property type="entry name" value="Carboh/pur_kinase_PfkB_CS"/>
</dbReference>
<dbReference type="GO" id="GO:0005829">
    <property type="term" value="C:cytosol"/>
    <property type="evidence" value="ECO:0007669"/>
    <property type="project" value="TreeGrafter"/>
</dbReference>
<feature type="domain" description="Carbohydrate kinase PfkB" evidence="3">
    <location>
        <begin position="21"/>
        <end position="317"/>
    </location>
</feature>